<feature type="coiled-coil region" evidence="1">
    <location>
        <begin position="6"/>
        <end position="33"/>
    </location>
</feature>
<evidence type="ECO:0000313" key="2">
    <source>
        <dbReference type="EMBL" id="KAG2891367.1"/>
    </source>
</evidence>
<evidence type="ECO:0000313" key="3">
    <source>
        <dbReference type="EMBL" id="KAG2966065.1"/>
    </source>
</evidence>
<evidence type="ECO:0000313" key="4">
    <source>
        <dbReference type="Proteomes" id="UP000697107"/>
    </source>
</evidence>
<dbReference type="EMBL" id="RCML01001047">
    <property type="protein sequence ID" value="KAG2966065.1"/>
    <property type="molecule type" value="Genomic_DNA"/>
</dbReference>
<dbReference type="Proteomes" id="UP000697107">
    <property type="component" value="Unassembled WGS sequence"/>
</dbReference>
<dbReference type="EMBL" id="RCMI01001070">
    <property type="protein sequence ID" value="KAG2891367.1"/>
    <property type="molecule type" value="Genomic_DNA"/>
</dbReference>
<dbReference type="Proteomes" id="UP000774804">
    <property type="component" value="Unassembled WGS sequence"/>
</dbReference>
<accession>A0A8T1F8N1</accession>
<proteinExistence type="predicted"/>
<name>A0A8T1F8N1_9STRA</name>
<organism evidence="3 4">
    <name type="scientific">Phytophthora cactorum</name>
    <dbReference type="NCBI Taxonomy" id="29920"/>
    <lineage>
        <taxon>Eukaryota</taxon>
        <taxon>Sar</taxon>
        <taxon>Stramenopiles</taxon>
        <taxon>Oomycota</taxon>
        <taxon>Peronosporomycetes</taxon>
        <taxon>Peronosporales</taxon>
        <taxon>Peronosporaceae</taxon>
        <taxon>Phytophthora</taxon>
    </lineage>
</organism>
<evidence type="ECO:0000256" key="1">
    <source>
        <dbReference type="SAM" id="Coils"/>
    </source>
</evidence>
<gene>
    <name evidence="2" type="ORF">PC115_g19231</name>
    <name evidence="3" type="ORF">PC118_g19380</name>
</gene>
<sequence length="86" mass="10108">MRGIAREAVYRMLKEAKDDVAETENATKNVETVSIPPLRDKVPDLSLERLRQFADREAVERELLKDLWMLLERWVSRYYAENAKGI</sequence>
<dbReference type="AlphaFoldDB" id="A0A8T1F8N1"/>
<reference evidence="3" key="1">
    <citation type="submission" date="2018-10" db="EMBL/GenBank/DDBJ databases">
        <title>Effector identification in a new, highly contiguous assembly of the strawberry crown rot pathogen Phytophthora cactorum.</title>
        <authorList>
            <person name="Armitage A.D."/>
            <person name="Nellist C.F."/>
            <person name="Bates H."/>
            <person name="Vickerstaff R.J."/>
            <person name="Harrison R.J."/>
        </authorList>
    </citation>
    <scope>NUCLEOTIDE SEQUENCE</scope>
    <source>
        <strain evidence="2">4032</strain>
        <strain evidence="3">P415</strain>
    </source>
</reference>
<protein>
    <submittedName>
        <fullName evidence="3">Uncharacterized protein</fullName>
    </submittedName>
</protein>
<comment type="caution">
    <text evidence="3">The sequence shown here is derived from an EMBL/GenBank/DDBJ whole genome shotgun (WGS) entry which is preliminary data.</text>
</comment>
<dbReference type="VEuPathDB" id="FungiDB:PC110_g8085"/>
<keyword evidence="1" id="KW-0175">Coiled coil</keyword>